<evidence type="ECO:0000313" key="3">
    <source>
        <dbReference type="Proteomes" id="UP001158045"/>
    </source>
</evidence>
<dbReference type="InterPro" id="IPR000182">
    <property type="entry name" value="GNAT_dom"/>
</dbReference>
<dbReference type="SUPFAM" id="SSF55729">
    <property type="entry name" value="Acyl-CoA N-acyltransferases (Nat)"/>
    <property type="match status" value="1"/>
</dbReference>
<comment type="caution">
    <text evidence="2">The sequence shown here is derived from an EMBL/GenBank/DDBJ whole genome shotgun (WGS) entry which is preliminary data.</text>
</comment>
<proteinExistence type="predicted"/>
<evidence type="ECO:0000313" key="2">
    <source>
        <dbReference type="EMBL" id="MDH8677062.1"/>
    </source>
</evidence>
<dbReference type="RefSeq" id="WP_281092860.1">
    <property type="nucleotide sequence ID" value="NZ_JARYZI010000001.1"/>
</dbReference>
<keyword evidence="3" id="KW-1185">Reference proteome</keyword>
<sequence>MIQIQQLKDKSLEEAIKSFENVDQSKLLDRLKSETTYTHFVVYDGEKILGISQYRFLDADIAMIDCIYITPTERKLKLGDGLLRATLNSIEIRKGSSVIFYVNDEECSFYSHIGFSAFAPQVITSKFDIENIVEDRPLNCLMYLDSISDFFDQPCKSSVKR</sequence>
<feature type="domain" description="N-acetyltransferase" evidence="1">
    <location>
        <begin position="1"/>
        <end position="139"/>
    </location>
</feature>
<dbReference type="Proteomes" id="UP001158045">
    <property type="component" value="Unassembled WGS sequence"/>
</dbReference>
<dbReference type="EMBL" id="JARYZI010000001">
    <property type="protein sequence ID" value="MDH8677062.1"/>
    <property type="molecule type" value="Genomic_DNA"/>
</dbReference>
<evidence type="ECO:0000259" key="1">
    <source>
        <dbReference type="PROSITE" id="PS51186"/>
    </source>
</evidence>
<accession>A0ABT6N9G4</accession>
<dbReference type="PROSITE" id="PS51186">
    <property type="entry name" value="GNAT"/>
    <property type="match status" value="1"/>
</dbReference>
<gene>
    <name evidence="2" type="ORF">QE109_02820</name>
</gene>
<reference evidence="2 3" key="1">
    <citation type="submission" date="2023-04" db="EMBL/GenBank/DDBJ databases">
        <title>Fusibacter bizertensis strain WBS, isolated from littoral bottom sediments of the Arctic seas - biochemical and genomic analysis.</title>
        <authorList>
            <person name="Brioukhanov A.L."/>
        </authorList>
    </citation>
    <scope>NUCLEOTIDE SEQUENCE [LARGE SCALE GENOMIC DNA]</scope>
    <source>
        <strain evidence="2 3">WBS</strain>
    </source>
</reference>
<dbReference type="Gene3D" id="3.40.630.30">
    <property type="match status" value="1"/>
</dbReference>
<protein>
    <submittedName>
        <fullName evidence="2">GNAT family N-acetyltransferase</fullName>
    </submittedName>
</protein>
<organism evidence="2 3">
    <name type="scientific">Fusibacter bizertensis</name>
    <dbReference type="NCBI Taxonomy" id="1488331"/>
    <lineage>
        <taxon>Bacteria</taxon>
        <taxon>Bacillati</taxon>
        <taxon>Bacillota</taxon>
        <taxon>Clostridia</taxon>
        <taxon>Eubacteriales</taxon>
        <taxon>Eubacteriales Family XII. Incertae Sedis</taxon>
        <taxon>Fusibacter</taxon>
    </lineage>
</organism>
<dbReference type="Pfam" id="PF13508">
    <property type="entry name" value="Acetyltransf_7"/>
    <property type="match status" value="1"/>
</dbReference>
<name>A0ABT6N9G4_9FIRM</name>
<dbReference type="CDD" id="cd04301">
    <property type="entry name" value="NAT_SF"/>
    <property type="match status" value="1"/>
</dbReference>
<dbReference type="InterPro" id="IPR016181">
    <property type="entry name" value="Acyl_CoA_acyltransferase"/>
</dbReference>